<evidence type="ECO:0008006" key="4">
    <source>
        <dbReference type="Google" id="ProtNLM"/>
    </source>
</evidence>
<dbReference type="EMBL" id="AP018448">
    <property type="protein sequence ID" value="BBC29935.1"/>
    <property type="molecule type" value="Genomic_DNA"/>
</dbReference>
<evidence type="ECO:0000256" key="1">
    <source>
        <dbReference type="SAM" id="MobiDB-lite"/>
    </source>
</evidence>
<keyword evidence="3" id="KW-1185">Reference proteome</keyword>
<gene>
    <name evidence="2" type="ORF">SGFS_012290</name>
</gene>
<name>A0ABM7F2T8_9ACTN</name>
<dbReference type="RefSeq" id="WP_286248181.1">
    <property type="nucleotide sequence ID" value="NZ_AP018448.1"/>
</dbReference>
<dbReference type="Proteomes" id="UP001321542">
    <property type="component" value="Chromosome"/>
</dbReference>
<reference evidence="2 3" key="2">
    <citation type="journal article" date="2023" name="ChemBioChem">
        <title>Acyltransferase Domain Exchange between Two Independent Type I Polyketide Synthases in the Same Producer Strain of Macrolide Antibiotics.</title>
        <authorList>
            <person name="Kudo F."/>
            <person name="Kishikawa K."/>
            <person name="Tsuboi K."/>
            <person name="Kido T."/>
            <person name="Usui T."/>
            <person name="Hashimoto J."/>
            <person name="Shin-Ya K."/>
            <person name="Miyanaga A."/>
            <person name="Eguchi T."/>
        </authorList>
    </citation>
    <scope>NUCLEOTIDE SEQUENCE [LARGE SCALE GENOMIC DNA]</scope>
    <source>
        <strain evidence="2 3">A-8890</strain>
    </source>
</reference>
<sequence>MTVLLSACGGATEDPGGTSGETTSRAAASSSASAESEKPQTSAKALSDAQLQSAVLVDADLSEFQMSEEMAGMPAPEGAAKRTSPAKCQPLLNMSVGKLEPQAKAFRYSVAVGSAASGQAADQIGVEIKLFALDQAGAEHVLAELRTAAKNCEGYENGGRQAVAAADAPDAGDEAVAYRTSAPGSTPMWTTVVRSGATVVAFGHYTPELPDEVLSAQISKVEEAAGLNLERHR</sequence>
<evidence type="ECO:0000313" key="2">
    <source>
        <dbReference type="EMBL" id="BBC29935.1"/>
    </source>
</evidence>
<evidence type="ECO:0000313" key="3">
    <source>
        <dbReference type="Proteomes" id="UP001321542"/>
    </source>
</evidence>
<feature type="compositionally biased region" description="Low complexity" evidence="1">
    <location>
        <begin position="20"/>
        <end position="34"/>
    </location>
</feature>
<organism evidence="2 3">
    <name type="scientific">Streptomyces graminofaciens</name>
    <dbReference type="NCBI Taxonomy" id="68212"/>
    <lineage>
        <taxon>Bacteria</taxon>
        <taxon>Bacillati</taxon>
        <taxon>Actinomycetota</taxon>
        <taxon>Actinomycetes</taxon>
        <taxon>Kitasatosporales</taxon>
        <taxon>Streptomycetaceae</taxon>
        <taxon>Streptomyces</taxon>
    </lineage>
</organism>
<proteinExistence type="predicted"/>
<reference evidence="2 3" key="1">
    <citation type="journal article" date="2010" name="ChemBioChem">
        <title>Cloning and characterization of the biosynthetic gene cluster of 16-membered macrolide antibiotic FD-891: involvement of a dual functional cytochrome P450 monooxygenase catalyzing epoxidation and hydroxylation.</title>
        <authorList>
            <person name="Kudo F."/>
            <person name="Motegi A."/>
            <person name="Mizoue K."/>
            <person name="Eguchi T."/>
        </authorList>
    </citation>
    <scope>NUCLEOTIDE SEQUENCE [LARGE SCALE GENOMIC DNA]</scope>
    <source>
        <strain evidence="2 3">A-8890</strain>
    </source>
</reference>
<feature type="region of interest" description="Disordered" evidence="1">
    <location>
        <begin position="1"/>
        <end position="47"/>
    </location>
</feature>
<accession>A0ABM7F2T8</accession>
<protein>
    <recommendedName>
        <fullName evidence="4">Lipoprotein</fullName>
    </recommendedName>
</protein>